<dbReference type="NCBIfam" id="NF038113">
    <property type="entry name" value="T9SSA_dep_M36"/>
    <property type="match status" value="1"/>
</dbReference>
<feature type="domain" description="FTP" evidence="14">
    <location>
        <begin position="58"/>
        <end position="105"/>
    </location>
</feature>
<evidence type="ECO:0000256" key="9">
    <source>
        <dbReference type="ARBA" id="ARBA00022833"/>
    </source>
</evidence>
<dbReference type="SUPFAM" id="SSF52025">
    <property type="entry name" value="PA domain"/>
    <property type="match status" value="1"/>
</dbReference>
<gene>
    <name evidence="16" type="ORF">MTX78_13795</name>
</gene>
<dbReference type="Pfam" id="PF07504">
    <property type="entry name" value="FTP"/>
    <property type="match status" value="1"/>
</dbReference>
<evidence type="ECO:0000256" key="3">
    <source>
        <dbReference type="ARBA" id="ARBA00006006"/>
    </source>
</evidence>
<evidence type="ECO:0000256" key="4">
    <source>
        <dbReference type="ARBA" id="ARBA00022525"/>
    </source>
</evidence>
<protein>
    <submittedName>
        <fullName evidence="16">T9SS-dependent M36 family metallopeptidase</fullName>
    </submittedName>
</protein>
<feature type="signal peptide" evidence="12">
    <location>
        <begin position="1"/>
        <end position="27"/>
    </location>
</feature>
<proteinExistence type="inferred from homology"/>
<evidence type="ECO:0000256" key="11">
    <source>
        <dbReference type="ARBA" id="ARBA00023145"/>
    </source>
</evidence>
<evidence type="ECO:0000256" key="8">
    <source>
        <dbReference type="ARBA" id="ARBA00022801"/>
    </source>
</evidence>
<keyword evidence="4" id="KW-0964">Secreted</keyword>
<dbReference type="Pfam" id="PF18962">
    <property type="entry name" value="Por_Secre_tail"/>
    <property type="match status" value="1"/>
</dbReference>
<dbReference type="EMBL" id="CP094669">
    <property type="protein sequence ID" value="UOG73196.1"/>
    <property type="molecule type" value="Genomic_DNA"/>
</dbReference>
<dbReference type="NCBIfam" id="TIGR04183">
    <property type="entry name" value="Por_Secre_tail"/>
    <property type="match status" value="1"/>
</dbReference>
<evidence type="ECO:0000259" key="15">
    <source>
        <dbReference type="Pfam" id="PF18962"/>
    </source>
</evidence>
<dbReference type="Pfam" id="PF02128">
    <property type="entry name" value="Peptidase_M36"/>
    <property type="match status" value="1"/>
</dbReference>
<keyword evidence="5" id="KW-0645">Protease</keyword>
<dbReference type="SUPFAM" id="SSF55486">
    <property type="entry name" value="Metalloproteases ('zincins'), catalytic domain"/>
    <property type="match status" value="1"/>
</dbReference>
<name>A0ABY4CW23_9BACT</name>
<evidence type="ECO:0000256" key="12">
    <source>
        <dbReference type="SAM" id="SignalP"/>
    </source>
</evidence>
<reference evidence="16 17" key="1">
    <citation type="submission" date="2022-03" db="EMBL/GenBank/DDBJ databases">
        <title>Hymenobactersp. isolated from the air.</title>
        <authorList>
            <person name="Won M."/>
            <person name="Kwon S.-W."/>
        </authorList>
    </citation>
    <scope>NUCLEOTIDE SEQUENCE [LARGE SCALE GENOMIC DNA]</scope>
    <source>
        <strain evidence="16 17">KACC 21982</strain>
    </source>
</reference>
<dbReference type="CDD" id="cd09596">
    <property type="entry name" value="M36"/>
    <property type="match status" value="1"/>
</dbReference>
<dbReference type="InterPro" id="IPR046450">
    <property type="entry name" value="PA_dom_sf"/>
</dbReference>
<keyword evidence="10" id="KW-0482">Metalloprotease</keyword>
<evidence type="ECO:0000256" key="5">
    <source>
        <dbReference type="ARBA" id="ARBA00022670"/>
    </source>
</evidence>
<dbReference type="PANTHER" id="PTHR33478:SF1">
    <property type="entry name" value="EXTRACELLULAR METALLOPROTEINASE MEP"/>
    <property type="match status" value="1"/>
</dbReference>
<dbReference type="PANTHER" id="PTHR33478">
    <property type="entry name" value="EXTRACELLULAR METALLOPROTEINASE MEP"/>
    <property type="match status" value="1"/>
</dbReference>
<comment type="subcellular location">
    <subcellularLocation>
        <location evidence="2">Secreted</location>
    </subcellularLocation>
</comment>
<organism evidence="16 17">
    <name type="scientific">Hymenobacter tibetensis</name>
    <dbReference type="NCBI Taxonomy" id="497967"/>
    <lineage>
        <taxon>Bacteria</taxon>
        <taxon>Pseudomonadati</taxon>
        <taxon>Bacteroidota</taxon>
        <taxon>Cytophagia</taxon>
        <taxon>Cytophagales</taxon>
        <taxon>Hymenobacteraceae</taxon>
        <taxon>Hymenobacter</taxon>
    </lineage>
</organism>
<dbReference type="InterPro" id="IPR001842">
    <property type="entry name" value="Peptidase_M36"/>
</dbReference>
<dbReference type="Pfam" id="PF02225">
    <property type="entry name" value="PA"/>
    <property type="match status" value="1"/>
</dbReference>
<evidence type="ECO:0000256" key="7">
    <source>
        <dbReference type="ARBA" id="ARBA00022729"/>
    </source>
</evidence>
<feature type="chain" id="PRO_5045935795" evidence="12">
    <location>
        <begin position="28"/>
        <end position="874"/>
    </location>
</feature>
<comment type="similarity">
    <text evidence="3">Belongs to the peptidase M36 family.</text>
</comment>
<dbReference type="InterPro" id="IPR011096">
    <property type="entry name" value="FTP_domain"/>
</dbReference>
<evidence type="ECO:0000313" key="17">
    <source>
        <dbReference type="Proteomes" id="UP000831113"/>
    </source>
</evidence>
<evidence type="ECO:0000259" key="14">
    <source>
        <dbReference type="Pfam" id="PF07504"/>
    </source>
</evidence>
<evidence type="ECO:0000256" key="2">
    <source>
        <dbReference type="ARBA" id="ARBA00004613"/>
    </source>
</evidence>
<dbReference type="Gene3D" id="3.50.30.30">
    <property type="match status" value="1"/>
</dbReference>
<evidence type="ECO:0000256" key="1">
    <source>
        <dbReference type="ARBA" id="ARBA00001947"/>
    </source>
</evidence>
<dbReference type="Proteomes" id="UP000831113">
    <property type="component" value="Chromosome"/>
</dbReference>
<evidence type="ECO:0000259" key="13">
    <source>
        <dbReference type="Pfam" id="PF02225"/>
    </source>
</evidence>
<keyword evidence="9" id="KW-0862">Zinc</keyword>
<keyword evidence="17" id="KW-1185">Reference proteome</keyword>
<keyword evidence="6" id="KW-0479">Metal-binding</keyword>
<evidence type="ECO:0000256" key="6">
    <source>
        <dbReference type="ARBA" id="ARBA00022723"/>
    </source>
</evidence>
<dbReference type="InterPro" id="IPR003137">
    <property type="entry name" value="PA_domain"/>
</dbReference>
<sequence>MKTCFTPTSCRPLVVAALLALPGLAAAQSTPLNSALQQLSGQYTKLGLTQADVANPAVTSSYTDADAGVTHVYLRQRYQGIEIYGAEADMHLDRNQKVVALNSAFLPNVTNAARAAATAPTLTSVQAVAAAARVLSLPAPSGLAITKAGTPAEGMVFNEGGISLDPIAVKLMYQARPSGELVLVWDVTIAPQKGDHYWNVRVNAQTGQLFDKTDFTVSEPVDFQELTQRALSTAAWPQPQATSPTATPNSYNVYPLTVESPIYGPRQLVVNPADPTYSPYGWHDTNGVAGAEFTITRGNNVHAYEDRASRNGNPVGYSPDGGADLSFDFPFDQTAAPLVYRDAAITNLFYWNNLVHDVMAYKGFNEVSGNFQVTNYTGTGLGNDDVRAEAQDGGGVNNANFSTPVDGLRPRMQMYLWPGGFGSITAPATIAGSLSMRGTAYGRTLTATGPITGNVVLANDGSSNPPRACAPLLNGAAINGNIALVYRGGTCSTPTKIRNAQNAGARLVLISDSIPNTAIANYGGATDTVGIRIPSVAISKADGDKIRGALTAGVTVTVNVNGITRDGDFDNGVIAHEYGHGISNRLTGGPANSNCLGNAEQMGEGWSDFFGLWMTTKPGDQGFTPRGIGNYVTGAATDGYGIRPQRYSTDFAVNNQTYANIGVAPYTAVHAIGSVWAATLWDLNWKMVEKYGYNRNLKAATGGNNIALKLVMDGLKLQVCRPGFLDGRDAILRADSIYNNKANTYQIWQVFARRGMGVDAVQGSSNLLTDQVAGYLIPTRVLATQSQQQRDQLLELYPNPANSELTVKLPVSSKTPVQVSVVDMLGKTVQTSATPSSELQRGLRLNTTALAPGLYIVQLRSDAGSFTKKVLIQH</sequence>
<dbReference type="Gene3D" id="3.10.170.10">
    <property type="match status" value="1"/>
</dbReference>
<dbReference type="InterPro" id="IPR027268">
    <property type="entry name" value="Peptidase_M4/M1_CTD_sf"/>
</dbReference>
<feature type="domain" description="Secretion system C-terminal sorting" evidence="15">
    <location>
        <begin position="796"/>
        <end position="872"/>
    </location>
</feature>
<keyword evidence="11" id="KW-0865">Zymogen</keyword>
<dbReference type="Gene3D" id="1.10.390.10">
    <property type="entry name" value="Neutral Protease Domain 2"/>
    <property type="match status" value="1"/>
</dbReference>
<evidence type="ECO:0000313" key="16">
    <source>
        <dbReference type="EMBL" id="UOG73196.1"/>
    </source>
</evidence>
<dbReference type="InterPro" id="IPR026444">
    <property type="entry name" value="Secre_tail"/>
</dbReference>
<dbReference type="RefSeq" id="WP_243795201.1">
    <property type="nucleotide sequence ID" value="NZ_CP094669.1"/>
</dbReference>
<dbReference type="InterPro" id="IPR050371">
    <property type="entry name" value="Fungal_virulence_M36"/>
</dbReference>
<feature type="domain" description="PA" evidence="13">
    <location>
        <begin position="452"/>
        <end position="546"/>
    </location>
</feature>
<evidence type="ECO:0000256" key="10">
    <source>
        <dbReference type="ARBA" id="ARBA00023049"/>
    </source>
</evidence>
<comment type="cofactor">
    <cofactor evidence="1">
        <name>Zn(2+)</name>
        <dbReference type="ChEBI" id="CHEBI:29105"/>
    </cofactor>
</comment>
<keyword evidence="8" id="KW-0378">Hydrolase</keyword>
<accession>A0ABY4CW23</accession>
<keyword evidence="7 12" id="KW-0732">Signal</keyword>
<dbReference type="CDD" id="cd04818">
    <property type="entry name" value="PA_subtilisin_1"/>
    <property type="match status" value="1"/>
</dbReference>